<evidence type="ECO:0000313" key="2">
    <source>
        <dbReference type="Proteomes" id="UP001177260"/>
    </source>
</evidence>
<dbReference type="Proteomes" id="UP001177260">
    <property type="component" value="Unassembled WGS sequence"/>
</dbReference>
<reference evidence="1 2" key="1">
    <citation type="journal article" date="2023" name="ACS Omega">
        <title>Identification of the Neoaspergillic Acid Biosynthesis Gene Cluster by Establishing an In Vitro CRISPR-Ribonucleoprotein Genetic System in Aspergillus melleus.</title>
        <authorList>
            <person name="Yuan B."/>
            <person name="Grau M.F."/>
            <person name="Murata R.M."/>
            <person name="Torok T."/>
            <person name="Venkateswaran K."/>
            <person name="Stajich J.E."/>
            <person name="Wang C.C.C."/>
        </authorList>
    </citation>
    <scope>NUCLEOTIDE SEQUENCE [LARGE SCALE GENOMIC DNA]</scope>
    <source>
        <strain evidence="1 2">IMV 1140</strain>
    </source>
</reference>
<gene>
    <name evidence="1" type="ORF">N8T08_010779</name>
</gene>
<dbReference type="EMBL" id="JAOPJF010000009">
    <property type="protein sequence ID" value="KAK1148140.1"/>
    <property type="molecule type" value="Genomic_DNA"/>
</dbReference>
<protein>
    <submittedName>
        <fullName evidence="1">Uncharacterized protein</fullName>
    </submittedName>
</protein>
<accession>A0ACC3BCF0</accession>
<comment type="caution">
    <text evidence="1">The sequence shown here is derived from an EMBL/GenBank/DDBJ whole genome shotgun (WGS) entry which is preliminary data.</text>
</comment>
<evidence type="ECO:0000313" key="1">
    <source>
        <dbReference type="EMBL" id="KAK1148140.1"/>
    </source>
</evidence>
<proteinExistence type="predicted"/>
<sequence length="251" mass="29286">MKPIYRTDDYDDRPDIKNSEEIEAIPFTWTPELARLTIARGLIHPFLGPLEPADQFPYYIYRSDWALPDPADARECLKWVGLSDEKITQVEQKFDELHPDFRGPACGYDEKYTSGGTPRGHNYIRFPRVEKMVKVFYGMVDQWTSDYEYTHEGYIKKAIQQGLRPEFAVFSGMHKDDPRCVDDPLLFERDWFDTAASSIVIDTVRSYWSKLSKFLLCKLFDEGKAWKDDDHSSEWSVSLGGYKADPNDEMY</sequence>
<name>A0ACC3BCF0_9EURO</name>
<keyword evidence="2" id="KW-1185">Reference proteome</keyword>
<organism evidence="1 2">
    <name type="scientific">Aspergillus melleus</name>
    <dbReference type="NCBI Taxonomy" id="138277"/>
    <lineage>
        <taxon>Eukaryota</taxon>
        <taxon>Fungi</taxon>
        <taxon>Dikarya</taxon>
        <taxon>Ascomycota</taxon>
        <taxon>Pezizomycotina</taxon>
        <taxon>Eurotiomycetes</taxon>
        <taxon>Eurotiomycetidae</taxon>
        <taxon>Eurotiales</taxon>
        <taxon>Aspergillaceae</taxon>
        <taxon>Aspergillus</taxon>
        <taxon>Aspergillus subgen. Circumdati</taxon>
    </lineage>
</organism>